<protein>
    <recommendedName>
        <fullName evidence="1">Helicase XPB/Ssl2 N-terminal domain-containing protein</fullName>
    </recommendedName>
</protein>
<evidence type="ECO:0000313" key="3">
    <source>
        <dbReference type="Proteomes" id="UP000219994"/>
    </source>
</evidence>
<feature type="domain" description="Helicase XPB/Ssl2 N-terminal" evidence="1">
    <location>
        <begin position="352"/>
        <end position="443"/>
    </location>
</feature>
<dbReference type="AlphaFoldDB" id="A0A2A6FN55"/>
<organism evidence="2 3">
    <name type="scientific">Candidatus Lumbricidiphila eiseniae</name>
    <dbReference type="NCBI Taxonomy" id="1969409"/>
    <lineage>
        <taxon>Bacteria</taxon>
        <taxon>Bacillati</taxon>
        <taxon>Actinomycetota</taxon>
        <taxon>Actinomycetes</taxon>
        <taxon>Micrococcales</taxon>
        <taxon>Microbacteriaceae</taxon>
        <taxon>Candidatus Lumbricidiphila</taxon>
    </lineage>
</organism>
<evidence type="ECO:0000259" key="1">
    <source>
        <dbReference type="Pfam" id="PF13625"/>
    </source>
</evidence>
<gene>
    <name evidence="2" type="ORF">B5766_11755</name>
</gene>
<reference evidence="3" key="1">
    <citation type="submission" date="2017-03" db="EMBL/GenBank/DDBJ databases">
        <authorList>
            <person name="Lund M.B."/>
        </authorList>
    </citation>
    <scope>NUCLEOTIDE SEQUENCE [LARGE SCALE GENOMIC DNA]</scope>
</reference>
<proteinExistence type="predicted"/>
<accession>A0A2A6FN55</accession>
<dbReference type="Pfam" id="PF13625">
    <property type="entry name" value="Helicase_C_3"/>
    <property type="match status" value="1"/>
</dbReference>
<comment type="caution">
    <text evidence="2">The sequence shown here is derived from an EMBL/GenBank/DDBJ whole genome shotgun (WGS) entry which is preliminary data.</text>
</comment>
<evidence type="ECO:0000313" key="2">
    <source>
        <dbReference type="EMBL" id="PDQ34315.1"/>
    </source>
</evidence>
<sequence>MLELAARLRRLTPPALAAGLRTLGCDPVKIADFFDLAEWLIEPETIAAATRTLTRPELGVLRAVAEASGTGTALFAEVCKVLHVHGAGAEASTSAAEIRARLENTLLLFSHTDGENDDVYMHPRVRAYLQDGAQLPTLRELLAPPPPVLVSSDNVDRSILTRRAAHIAHASLTALAELLSALGTRPARGLSKGGLALPDARRLADTCGVDLDGLPALLARAANATLVAREGSFWLITPTGARWELMDLADKWADLATRWTARFPPGLPALLTRHQNKLSVARLRADAHWWLPLSGSQLDETLDTLLEEAESLGLTVGGEPLEFTQLVVAGDVTTATAALVEHFPEPVDRAYVQDDLTIIAPGPVSPALDVRLREVADAEGRGNAYSYRVTATSLSRGLSGGATVESIRQLFSEVSLTGIPQPLDYLIDEASRRFGVVRVIDATSEWSASLDPQATVDASVRTVIHAPHDLLQILVVDSSLTHLELTLGPPGHLLSRTDPEVVFTALSSARYPVVVANASGGVQRREHRRIARMPPPTATTQADPIDALLDRLATNRDSERTEEDWLARTLDAAAKTKSTLIVTVRLSDGSSEYLLAPASVSNGRLRARDARSDIERTLPLSAIIAVRPTTGQAQ</sequence>
<dbReference type="Proteomes" id="UP000219994">
    <property type="component" value="Unassembled WGS sequence"/>
</dbReference>
<dbReference type="InterPro" id="IPR032830">
    <property type="entry name" value="XPB/Ssl2_N"/>
</dbReference>
<name>A0A2A6FN55_9MICO</name>
<dbReference type="EMBL" id="NAEP01000056">
    <property type="protein sequence ID" value="PDQ34315.1"/>
    <property type="molecule type" value="Genomic_DNA"/>
</dbReference>